<dbReference type="InterPro" id="IPR036412">
    <property type="entry name" value="HAD-like_sf"/>
</dbReference>
<dbReference type="NCBIfam" id="TIGR01549">
    <property type="entry name" value="HAD-SF-IA-v1"/>
    <property type="match status" value="1"/>
</dbReference>
<keyword evidence="3 5" id="KW-0378">Hydrolase</keyword>
<dbReference type="GO" id="GO:0008253">
    <property type="term" value="F:5'-nucleotidase activity"/>
    <property type="evidence" value="ECO:0007669"/>
    <property type="project" value="UniProtKB-EC"/>
</dbReference>
<dbReference type="PANTHER" id="PTHR46470:SF2">
    <property type="entry name" value="GLYCERALDEHYDE 3-PHOSPHATE PHOSPHATASE"/>
    <property type="match status" value="1"/>
</dbReference>
<dbReference type="PANTHER" id="PTHR46470">
    <property type="entry name" value="N-ACYLNEURAMINATE-9-PHOSPHATASE"/>
    <property type="match status" value="1"/>
</dbReference>
<accession>A0A645HED2</accession>
<dbReference type="InterPro" id="IPR006439">
    <property type="entry name" value="HAD-SF_hydro_IA"/>
</dbReference>
<dbReference type="Pfam" id="PF00702">
    <property type="entry name" value="Hydrolase"/>
    <property type="match status" value="1"/>
</dbReference>
<dbReference type="InterPro" id="IPR023214">
    <property type="entry name" value="HAD_sf"/>
</dbReference>
<keyword evidence="2" id="KW-0479">Metal-binding</keyword>
<evidence type="ECO:0000256" key="3">
    <source>
        <dbReference type="ARBA" id="ARBA00022801"/>
    </source>
</evidence>
<evidence type="ECO:0000256" key="4">
    <source>
        <dbReference type="ARBA" id="ARBA00022842"/>
    </source>
</evidence>
<organism evidence="5">
    <name type="scientific">bioreactor metagenome</name>
    <dbReference type="NCBI Taxonomy" id="1076179"/>
    <lineage>
        <taxon>unclassified sequences</taxon>
        <taxon>metagenomes</taxon>
        <taxon>ecological metagenomes</taxon>
    </lineage>
</organism>
<dbReference type="NCBIfam" id="TIGR01509">
    <property type="entry name" value="HAD-SF-IA-v3"/>
    <property type="match status" value="1"/>
</dbReference>
<keyword evidence="4" id="KW-0460">Magnesium</keyword>
<evidence type="ECO:0000256" key="2">
    <source>
        <dbReference type="ARBA" id="ARBA00022723"/>
    </source>
</evidence>
<dbReference type="Gene3D" id="3.40.50.1000">
    <property type="entry name" value="HAD superfamily/HAD-like"/>
    <property type="match status" value="1"/>
</dbReference>
<proteinExistence type="predicted"/>
<reference evidence="5" key="1">
    <citation type="submission" date="2019-08" db="EMBL/GenBank/DDBJ databases">
        <authorList>
            <person name="Kucharzyk K."/>
            <person name="Murdoch R.W."/>
            <person name="Higgins S."/>
            <person name="Loffler F."/>
        </authorList>
    </citation>
    <scope>NUCLEOTIDE SEQUENCE</scope>
</reference>
<protein>
    <submittedName>
        <fullName evidence="5">Pyrimidine 5'-nucleotidase YjjG</fullName>
        <ecNumber evidence="5">3.1.3.5</ecNumber>
    </submittedName>
</protein>
<gene>
    <name evidence="5" type="primary">yjjG_19</name>
    <name evidence="5" type="ORF">SDC9_184596</name>
</gene>
<sequence length="105" mass="11734">MLTNGSVYSQAHKLEQTGLESYFGTVVISGTYGINKPDKRIYEIICAKLQAKPQDCVYIGDGLVNDVQGSLQAGMRSVWIYPDPKCDTNLPCQRIFTINDLKQLF</sequence>
<dbReference type="GO" id="GO:0044281">
    <property type="term" value="P:small molecule metabolic process"/>
    <property type="evidence" value="ECO:0007669"/>
    <property type="project" value="UniProtKB-ARBA"/>
</dbReference>
<dbReference type="AlphaFoldDB" id="A0A645HED2"/>
<comment type="cofactor">
    <cofactor evidence="1">
        <name>Mg(2+)</name>
        <dbReference type="ChEBI" id="CHEBI:18420"/>
    </cofactor>
</comment>
<dbReference type="EMBL" id="VSSQ01091553">
    <property type="protein sequence ID" value="MPN37080.1"/>
    <property type="molecule type" value="Genomic_DNA"/>
</dbReference>
<comment type="caution">
    <text evidence="5">The sequence shown here is derived from an EMBL/GenBank/DDBJ whole genome shotgun (WGS) entry which is preliminary data.</text>
</comment>
<name>A0A645HED2_9ZZZZ</name>
<dbReference type="GO" id="GO:0046872">
    <property type="term" value="F:metal ion binding"/>
    <property type="evidence" value="ECO:0007669"/>
    <property type="project" value="UniProtKB-KW"/>
</dbReference>
<dbReference type="EC" id="3.1.3.5" evidence="5"/>
<dbReference type="InterPro" id="IPR051400">
    <property type="entry name" value="HAD-like_hydrolase"/>
</dbReference>
<evidence type="ECO:0000256" key="1">
    <source>
        <dbReference type="ARBA" id="ARBA00001946"/>
    </source>
</evidence>
<evidence type="ECO:0000313" key="5">
    <source>
        <dbReference type="EMBL" id="MPN37080.1"/>
    </source>
</evidence>
<dbReference type="SUPFAM" id="SSF56784">
    <property type="entry name" value="HAD-like"/>
    <property type="match status" value="1"/>
</dbReference>